<organism evidence="7 8">
    <name type="scientific">Paenibacillus arenosi</name>
    <dbReference type="NCBI Taxonomy" id="2774142"/>
    <lineage>
        <taxon>Bacteria</taxon>
        <taxon>Bacillati</taxon>
        <taxon>Bacillota</taxon>
        <taxon>Bacilli</taxon>
        <taxon>Bacillales</taxon>
        <taxon>Paenibacillaceae</taxon>
        <taxon>Paenibacillus</taxon>
    </lineage>
</organism>
<proteinExistence type="predicted"/>
<dbReference type="Pfam" id="PF00589">
    <property type="entry name" value="Phage_integrase"/>
    <property type="match status" value="1"/>
</dbReference>
<keyword evidence="3" id="KW-0233">DNA recombination</keyword>
<dbReference type="InterPro" id="IPR013762">
    <property type="entry name" value="Integrase-like_cat_sf"/>
</dbReference>
<evidence type="ECO:0000259" key="6">
    <source>
        <dbReference type="PROSITE" id="PS51900"/>
    </source>
</evidence>
<feature type="domain" description="Core-binding (CB)" evidence="6">
    <location>
        <begin position="3"/>
        <end position="89"/>
    </location>
</feature>
<accession>A0ABR9AWV3</accession>
<evidence type="ECO:0000256" key="3">
    <source>
        <dbReference type="ARBA" id="ARBA00023172"/>
    </source>
</evidence>
<evidence type="ECO:0000313" key="8">
    <source>
        <dbReference type="Proteomes" id="UP000634529"/>
    </source>
</evidence>
<name>A0ABR9AWV3_9BACL</name>
<sequence length="309" mass="35476">MKTTLERQMAQYMQYLTDERQISPHTKDAYERDIQSFVRHLSAEGIEQANEVLPVHLFHYVNWLRRQGRAASTITRHKAALRAFYRYLIREGEASKDPTMDLEVPKSNPKQLTVLTVEQVGRLLEAPSLHTLQGIRDRAMLETLYGTGARVSELLDLNITDVNLQLGFVRCVMNRKERIVPLGEVAIEAIRLYLEKSREGLQSQSSGDQKQDGQALFLNRHGQRMTRQGFWKRLRTYAAQIPDMPELTLQMLRQTFAVHLLNNGADIRVVQELLGHADAATTQRYASIPEKPNMKEVYSSAHPRAKKNK</sequence>
<dbReference type="InterPro" id="IPR050090">
    <property type="entry name" value="Tyrosine_recombinase_XerCD"/>
</dbReference>
<dbReference type="NCBIfam" id="NF001399">
    <property type="entry name" value="PRK00283.1"/>
    <property type="match status" value="1"/>
</dbReference>
<dbReference type="SUPFAM" id="SSF56349">
    <property type="entry name" value="DNA breaking-rejoining enzymes"/>
    <property type="match status" value="1"/>
</dbReference>
<evidence type="ECO:0000256" key="4">
    <source>
        <dbReference type="PROSITE-ProRule" id="PRU01248"/>
    </source>
</evidence>
<dbReference type="Gene3D" id="1.10.150.130">
    <property type="match status" value="1"/>
</dbReference>
<dbReference type="InterPro" id="IPR002104">
    <property type="entry name" value="Integrase_catalytic"/>
</dbReference>
<dbReference type="Proteomes" id="UP000634529">
    <property type="component" value="Unassembled WGS sequence"/>
</dbReference>
<feature type="domain" description="Tyr recombinase" evidence="5">
    <location>
        <begin position="110"/>
        <end position="299"/>
    </location>
</feature>
<dbReference type="PROSITE" id="PS51900">
    <property type="entry name" value="CB"/>
    <property type="match status" value="1"/>
</dbReference>
<keyword evidence="1" id="KW-0229">DNA integration</keyword>
<dbReference type="PANTHER" id="PTHR30349:SF81">
    <property type="entry name" value="TYROSINE RECOMBINASE XERC"/>
    <property type="match status" value="1"/>
</dbReference>
<evidence type="ECO:0000256" key="1">
    <source>
        <dbReference type="ARBA" id="ARBA00022908"/>
    </source>
</evidence>
<gene>
    <name evidence="7" type="ORF">IFO66_05165</name>
</gene>
<dbReference type="PROSITE" id="PS51898">
    <property type="entry name" value="TYR_RECOMBINASE"/>
    <property type="match status" value="1"/>
</dbReference>
<dbReference type="InterPro" id="IPR044068">
    <property type="entry name" value="CB"/>
</dbReference>
<keyword evidence="8" id="KW-1185">Reference proteome</keyword>
<dbReference type="PANTHER" id="PTHR30349">
    <property type="entry name" value="PHAGE INTEGRASE-RELATED"/>
    <property type="match status" value="1"/>
</dbReference>
<comment type="caution">
    <text evidence="7">The sequence shown here is derived from an EMBL/GenBank/DDBJ whole genome shotgun (WGS) entry which is preliminary data.</text>
</comment>
<dbReference type="CDD" id="cd00798">
    <property type="entry name" value="INT_XerDC_C"/>
    <property type="match status" value="1"/>
</dbReference>
<reference evidence="7 8" key="1">
    <citation type="submission" date="2020-09" db="EMBL/GenBank/DDBJ databases">
        <title>Paenibacillus sp. CAU 1523 isolated from sand of Haeundae Beach.</title>
        <authorList>
            <person name="Kim W."/>
        </authorList>
    </citation>
    <scope>NUCLEOTIDE SEQUENCE [LARGE SCALE GENOMIC DNA]</scope>
    <source>
        <strain evidence="7 8">CAU 1523</strain>
    </source>
</reference>
<evidence type="ECO:0000259" key="5">
    <source>
        <dbReference type="PROSITE" id="PS51898"/>
    </source>
</evidence>
<dbReference type="RefSeq" id="WP_192024086.1">
    <property type="nucleotide sequence ID" value="NZ_JACYTN010000002.1"/>
</dbReference>
<dbReference type="EMBL" id="JACYTN010000002">
    <property type="protein sequence ID" value="MBD8497692.1"/>
    <property type="molecule type" value="Genomic_DNA"/>
</dbReference>
<dbReference type="InterPro" id="IPR004107">
    <property type="entry name" value="Integrase_SAM-like_N"/>
</dbReference>
<dbReference type="InterPro" id="IPR010998">
    <property type="entry name" value="Integrase_recombinase_N"/>
</dbReference>
<evidence type="ECO:0000313" key="7">
    <source>
        <dbReference type="EMBL" id="MBD8497692.1"/>
    </source>
</evidence>
<keyword evidence="2 4" id="KW-0238">DNA-binding</keyword>
<protein>
    <submittedName>
        <fullName evidence="7">Tyrosine recombinase</fullName>
    </submittedName>
</protein>
<dbReference type="InterPro" id="IPR011010">
    <property type="entry name" value="DNA_brk_join_enz"/>
</dbReference>
<evidence type="ECO:0000256" key="2">
    <source>
        <dbReference type="ARBA" id="ARBA00023125"/>
    </source>
</evidence>
<dbReference type="Gene3D" id="1.10.443.10">
    <property type="entry name" value="Intergrase catalytic core"/>
    <property type="match status" value="1"/>
</dbReference>
<dbReference type="Pfam" id="PF02899">
    <property type="entry name" value="Phage_int_SAM_1"/>
    <property type="match status" value="1"/>
</dbReference>